<dbReference type="InterPro" id="IPR011006">
    <property type="entry name" value="CheY-like_superfamily"/>
</dbReference>
<dbReference type="Proteomes" id="UP001199816">
    <property type="component" value="Unassembled WGS sequence"/>
</dbReference>
<dbReference type="Pfam" id="PF00072">
    <property type="entry name" value="Response_reg"/>
    <property type="match status" value="1"/>
</dbReference>
<dbReference type="SUPFAM" id="SSF52172">
    <property type="entry name" value="CheY-like"/>
    <property type="match status" value="1"/>
</dbReference>
<sequence>MQEKRILLIEDDRDISDLIGYILSDDFYHVTVCATVAEGESAINTATPDVLILDIMLPDGNGVDLCNKIKAQSNTRHVKVILMSALEKPANSTADHFIGKPFNIHTLKSTVSACLYSLGVLLFQVALL</sequence>
<organism evidence="4 5">
    <name type="scientific">Niabella pedocola</name>
    <dbReference type="NCBI Taxonomy" id="1752077"/>
    <lineage>
        <taxon>Bacteria</taxon>
        <taxon>Pseudomonadati</taxon>
        <taxon>Bacteroidota</taxon>
        <taxon>Chitinophagia</taxon>
        <taxon>Chitinophagales</taxon>
        <taxon>Chitinophagaceae</taxon>
        <taxon>Niabella</taxon>
    </lineage>
</organism>
<feature type="modified residue" description="4-aspartylphosphate" evidence="2">
    <location>
        <position position="54"/>
    </location>
</feature>
<proteinExistence type="predicted"/>
<dbReference type="PANTHER" id="PTHR44591">
    <property type="entry name" value="STRESS RESPONSE REGULATOR PROTEIN 1"/>
    <property type="match status" value="1"/>
</dbReference>
<evidence type="ECO:0000313" key="4">
    <source>
        <dbReference type="EMBL" id="MCD2422090.1"/>
    </source>
</evidence>
<accession>A0ABS8PLV7</accession>
<evidence type="ECO:0000256" key="1">
    <source>
        <dbReference type="ARBA" id="ARBA00022553"/>
    </source>
</evidence>
<comment type="caution">
    <text evidence="4">The sequence shown here is derived from an EMBL/GenBank/DDBJ whole genome shotgun (WGS) entry which is preliminary data.</text>
</comment>
<dbReference type="InterPro" id="IPR050595">
    <property type="entry name" value="Bact_response_regulator"/>
</dbReference>
<dbReference type="SMART" id="SM00448">
    <property type="entry name" value="REC"/>
    <property type="match status" value="1"/>
</dbReference>
<evidence type="ECO:0000313" key="5">
    <source>
        <dbReference type="Proteomes" id="UP001199816"/>
    </source>
</evidence>
<keyword evidence="5" id="KW-1185">Reference proteome</keyword>
<feature type="domain" description="Response regulatory" evidence="3">
    <location>
        <begin position="5"/>
        <end position="115"/>
    </location>
</feature>
<evidence type="ECO:0000256" key="2">
    <source>
        <dbReference type="PROSITE-ProRule" id="PRU00169"/>
    </source>
</evidence>
<protein>
    <submittedName>
        <fullName evidence="4">Response regulator</fullName>
    </submittedName>
</protein>
<dbReference type="EMBL" id="JAJNEC010000004">
    <property type="protein sequence ID" value="MCD2422090.1"/>
    <property type="molecule type" value="Genomic_DNA"/>
</dbReference>
<name>A0ABS8PLV7_9BACT</name>
<reference evidence="4 5" key="1">
    <citation type="submission" date="2021-11" db="EMBL/GenBank/DDBJ databases">
        <title>Genomic of Niabella pedocola.</title>
        <authorList>
            <person name="Wu T."/>
        </authorList>
    </citation>
    <scope>NUCLEOTIDE SEQUENCE [LARGE SCALE GENOMIC DNA]</scope>
    <source>
        <strain evidence="4 5">JCM 31011</strain>
    </source>
</reference>
<dbReference type="PANTHER" id="PTHR44591:SF3">
    <property type="entry name" value="RESPONSE REGULATORY DOMAIN-CONTAINING PROTEIN"/>
    <property type="match status" value="1"/>
</dbReference>
<dbReference type="InterPro" id="IPR001789">
    <property type="entry name" value="Sig_transdc_resp-reg_receiver"/>
</dbReference>
<keyword evidence="1 2" id="KW-0597">Phosphoprotein</keyword>
<gene>
    <name evidence="4" type="ORF">LQ567_04905</name>
</gene>
<evidence type="ECO:0000259" key="3">
    <source>
        <dbReference type="PROSITE" id="PS50110"/>
    </source>
</evidence>
<dbReference type="PROSITE" id="PS50110">
    <property type="entry name" value="RESPONSE_REGULATORY"/>
    <property type="match status" value="1"/>
</dbReference>
<dbReference type="Gene3D" id="3.40.50.2300">
    <property type="match status" value="1"/>
</dbReference>
<dbReference type="RefSeq" id="WP_231002993.1">
    <property type="nucleotide sequence ID" value="NZ_JAJNEC010000004.1"/>
</dbReference>